<dbReference type="EMBL" id="CP032680">
    <property type="protein sequence ID" value="AZZ67164.1"/>
    <property type="molecule type" value="Genomic_DNA"/>
</dbReference>
<dbReference type="SMART" id="SM00530">
    <property type="entry name" value="HTH_XRE"/>
    <property type="match status" value="1"/>
</dbReference>
<evidence type="ECO:0000259" key="2">
    <source>
        <dbReference type="PROSITE" id="PS50943"/>
    </source>
</evidence>
<dbReference type="GO" id="GO:0003677">
    <property type="term" value="F:DNA binding"/>
    <property type="evidence" value="ECO:0007669"/>
    <property type="project" value="UniProtKB-KW"/>
</dbReference>
<keyword evidence="1" id="KW-0238">DNA-binding</keyword>
<evidence type="ECO:0000313" key="4">
    <source>
        <dbReference type="Proteomes" id="UP000283758"/>
    </source>
</evidence>
<dbReference type="InterPro" id="IPR001387">
    <property type="entry name" value="Cro/C1-type_HTH"/>
</dbReference>
<gene>
    <name evidence="3" type="ORF">D7321_03195</name>
</gene>
<protein>
    <submittedName>
        <fullName evidence="3">XRE family transcriptional regulator</fullName>
    </submittedName>
</protein>
<dbReference type="SUPFAM" id="SSF47413">
    <property type="entry name" value="lambda repressor-like DNA-binding domains"/>
    <property type="match status" value="1"/>
</dbReference>
<dbReference type="Proteomes" id="UP000283758">
    <property type="component" value="Chromosome"/>
</dbReference>
<proteinExistence type="predicted"/>
<dbReference type="PROSITE" id="PS50943">
    <property type="entry name" value="HTH_CROC1"/>
    <property type="match status" value="1"/>
</dbReference>
<sequence>MKNRLKQLREERHLSQEKLASKVGLTGSSIGFFETGKREPHLATWEKIAACLGVSVPYLLGYEDIWYQAECLECGKVFRILSKEADEVNCCPFCKEFYLSISKAN</sequence>
<feature type="domain" description="HTH cro/C1-type" evidence="2">
    <location>
        <begin position="5"/>
        <end position="59"/>
    </location>
</feature>
<name>A0A9W3Z089_LACJH</name>
<dbReference type="Pfam" id="PF01381">
    <property type="entry name" value="HTH_3"/>
    <property type="match status" value="1"/>
</dbReference>
<organism evidence="3 4">
    <name type="scientific">Lactobacillus johnsonii</name>
    <dbReference type="NCBI Taxonomy" id="33959"/>
    <lineage>
        <taxon>Bacteria</taxon>
        <taxon>Bacillati</taxon>
        <taxon>Bacillota</taxon>
        <taxon>Bacilli</taxon>
        <taxon>Lactobacillales</taxon>
        <taxon>Lactobacillaceae</taxon>
        <taxon>Lactobacillus</taxon>
    </lineage>
</organism>
<evidence type="ECO:0000313" key="3">
    <source>
        <dbReference type="EMBL" id="AZZ67164.1"/>
    </source>
</evidence>
<reference evidence="3 4" key="1">
    <citation type="submission" date="2018-10" db="EMBL/GenBank/DDBJ databases">
        <title>Complete genome sequencing of Lactobacillus johnsonii ZLJ010.</title>
        <authorList>
            <person name="Zhang W."/>
            <person name="Ji H."/>
            <person name="Wang J."/>
            <person name="Zhang D."/>
            <person name="Liu H."/>
            <person name="Wang S."/>
            <person name="Wang Y."/>
        </authorList>
    </citation>
    <scope>NUCLEOTIDE SEQUENCE [LARGE SCALE GENOMIC DNA]</scope>
    <source>
        <strain evidence="3 4">ZLJ010</strain>
    </source>
</reference>
<evidence type="ECO:0000256" key="1">
    <source>
        <dbReference type="ARBA" id="ARBA00023125"/>
    </source>
</evidence>
<dbReference type="PANTHER" id="PTHR46558">
    <property type="entry name" value="TRACRIPTIONAL REGULATORY PROTEIN-RELATED-RELATED"/>
    <property type="match status" value="1"/>
</dbReference>
<accession>A0A9W3Z089</accession>
<dbReference type="CDD" id="cd00093">
    <property type="entry name" value="HTH_XRE"/>
    <property type="match status" value="1"/>
</dbReference>
<dbReference type="AlphaFoldDB" id="A0A9W3Z089"/>
<dbReference type="Gene3D" id="1.10.260.40">
    <property type="entry name" value="lambda repressor-like DNA-binding domains"/>
    <property type="match status" value="1"/>
</dbReference>
<dbReference type="InterPro" id="IPR010982">
    <property type="entry name" value="Lambda_DNA-bd_dom_sf"/>
</dbReference>
<dbReference type="PANTHER" id="PTHR46558:SF4">
    <property type="entry name" value="DNA-BIDING PHAGE PROTEIN"/>
    <property type="match status" value="1"/>
</dbReference>
<dbReference type="RefSeq" id="WP_127835574.1">
    <property type="nucleotide sequence ID" value="NZ_CP032680.1"/>
</dbReference>